<dbReference type="EMBL" id="KI913978">
    <property type="protein sequence ID" value="ETV95921.1"/>
    <property type="molecule type" value="Genomic_DNA"/>
</dbReference>
<dbReference type="VEuPathDB" id="FungiDB:H310_10586"/>
<dbReference type="Pfam" id="PF00561">
    <property type="entry name" value="Abhydrolase_1"/>
    <property type="match status" value="1"/>
</dbReference>
<dbReference type="GO" id="GO:0006654">
    <property type="term" value="P:phosphatidic acid biosynthetic process"/>
    <property type="evidence" value="ECO:0007669"/>
    <property type="project" value="TreeGrafter"/>
</dbReference>
<comment type="similarity">
    <text evidence="1">Belongs to the peptidase S33 family. ABHD4/ABHD5 subfamily.</text>
</comment>
<dbReference type="InterPro" id="IPR000073">
    <property type="entry name" value="AB_hydrolase_1"/>
</dbReference>
<dbReference type="PRINTS" id="PR00111">
    <property type="entry name" value="ABHYDROLASE"/>
</dbReference>
<proteinExistence type="inferred from homology"/>
<dbReference type="PANTHER" id="PTHR42886">
    <property type="entry name" value="RE40534P-RELATED"/>
    <property type="match status" value="1"/>
</dbReference>
<accession>A0A024TQP3</accession>
<dbReference type="AlphaFoldDB" id="A0A024TQP3"/>
<evidence type="ECO:0000256" key="1">
    <source>
        <dbReference type="ARBA" id="ARBA00038097"/>
    </source>
</evidence>
<feature type="transmembrane region" description="Helical" evidence="2">
    <location>
        <begin position="33"/>
        <end position="51"/>
    </location>
</feature>
<protein>
    <recommendedName>
        <fullName evidence="3">AB hydrolase-1 domain-containing protein</fullName>
    </recommendedName>
</protein>
<dbReference type="GeneID" id="20087636"/>
<keyword evidence="2" id="KW-1133">Transmembrane helix</keyword>
<evidence type="ECO:0000259" key="3">
    <source>
        <dbReference type="Pfam" id="PF00561"/>
    </source>
</evidence>
<reference evidence="4" key="1">
    <citation type="submission" date="2013-12" db="EMBL/GenBank/DDBJ databases">
        <title>The Genome Sequence of Aphanomyces invadans NJM9701.</title>
        <authorList>
            <consortium name="The Broad Institute Genomics Platform"/>
            <person name="Russ C."/>
            <person name="Tyler B."/>
            <person name="van West P."/>
            <person name="Dieguez-Uribeondo J."/>
            <person name="Young S.K."/>
            <person name="Zeng Q."/>
            <person name="Gargeya S."/>
            <person name="Fitzgerald M."/>
            <person name="Abouelleil A."/>
            <person name="Alvarado L."/>
            <person name="Chapman S.B."/>
            <person name="Gainer-Dewar J."/>
            <person name="Goldberg J."/>
            <person name="Griggs A."/>
            <person name="Gujja S."/>
            <person name="Hansen M."/>
            <person name="Howarth C."/>
            <person name="Imamovic A."/>
            <person name="Ireland A."/>
            <person name="Larimer J."/>
            <person name="McCowan C."/>
            <person name="Murphy C."/>
            <person name="Pearson M."/>
            <person name="Poon T.W."/>
            <person name="Priest M."/>
            <person name="Roberts A."/>
            <person name="Saif S."/>
            <person name="Shea T."/>
            <person name="Sykes S."/>
            <person name="Wortman J."/>
            <person name="Nusbaum C."/>
            <person name="Birren B."/>
        </authorList>
    </citation>
    <scope>NUCLEOTIDE SEQUENCE [LARGE SCALE GENOMIC DNA]</scope>
    <source>
        <strain evidence="4">NJM9701</strain>
    </source>
</reference>
<dbReference type="InterPro" id="IPR029058">
    <property type="entry name" value="AB_hydrolase_fold"/>
</dbReference>
<dbReference type="GO" id="GO:0042171">
    <property type="term" value="F:lysophosphatidic acid acyltransferase activity"/>
    <property type="evidence" value="ECO:0007669"/>
    <property type="project" value="TreeGrafter"/>
</dbReference>
<dbReference type="RefSeq" id="XP_008875232.1">
    <property type="nucleotide sequence ID" value="XM_008877010.1"/>
</dbReference>
<dbReference type="PANTHER" id="PTHR42886:SF29">
    <property type="entry name" value="PUMMELIG, ISOFORM A"/>
    <property type="match status" value="1"/>
</dbReference>
<name>A0A024TQP3_9STRA</name>
<dbReference type="GO" id="GO:0052689">
    <property type="term" value="F:carboxylic ester hydrolase activity"/>
    <property type="evidence" value="ECO:0007669"/>
    <property type="project" value="TreeGrafter"/>
</dbReference>
<dbReference type="STRING" id="157072.A0A024TQP3"/>
<evidence type="ECO:0000313" key="4">
    <source>
        <dbReference type="EMBL" id="ETV95921.1"/>
    </source>
</evidence>
<gene>
    <name evidence="4" type="ORF">H310_10586</name>
</gene>
<dbReference type="eggNOG" id="KOG4409">
    <property type="taxonomic scope" value="Eukaryota"/>
</dbReference>
<keyword evidence="2" id="KW-0812">Transmembrane</keyword>
<sequence length="464" mass="51342">MKRSLYAFAALLLLPFITVWSCMSWLLGQSGRFAGLVSLLAVVTLAGICIFHENIMIYDLPAAFAVALVLLLTTLPKSFLFHGTLVVAFVSYAITRHRLSFASSSTPTLAIDALIVCSCVGVAWTFACAQSLWIPANEADLHQSEAAVYKATLKTAPYHMKVVAGLGTVHVPYTGVRDLSSPPLNVVLVHGFAGGNALWAASLAPLAQHFHVFAVEWLGVGRSHRPRTSFKSYEEADAFFVQSLELWRSAMQLDSIVLCGHSMGGMFATHYALLYPQRIQQLVLISPCGLPDVEHDPHWLIDWLWKLQLTPMDLVRNAGPFGPRLMRFILTARLSRQPESNAIKRGVLDMELMVKYNYHNWAGKRSGEVAMYTHLLPRAYAKRPLKHMLVPSRLQMPISFIYGEDGNDWMNSSHAAKVIPGLTQHTVLHKVPSAGHQVFMDNPEGFNEALISSIHAAAKASFKE</sequence>
<evidence type="ECO:0000256" key="2">
    <source>
        <dbReference type="SAM" id="Phobius"/>
    </source>
</evidence>
<dbReference type="OrthoDB" id="7457040at2759"/>
<feature type="domain" description="AB hydrolase-1" evidence="3">
    <location>
        <begin position="186"/>
        <end position="443"/>
    </location>
</feature>
<dbReference type="Gene3D" id="3.40.50.1820">
    <property type="entry name" value="alpha/beta hydrolase"/>
    <property type="match status" value="1"/>
</dbReference>
<organism evidence="4">
    <name type="scientific">Aphanomyces invadans</name>
    <dbReference type="NCBI Taxonomy" id="157072"/>
    <lineage>
        <taxon>Eukaryota</taxon>
        <taxon>Sar</taxon>
        <taxon>Stramenopiles</taxon>
        <taxon>Oomycota</taxon>
        <taxon>Saprolegniomycetes</taxon>
        <taxon>Saprolegniales</taxon>
        <taxon>Verrucalvaceae</taxon>
        <taxon>Aphanomyces</taxon>
    </lineage>
</organism>
<dbReference type="SUPFAM" id="SSF53474">
    <property type="entry name" value="alpha/beta-Hydrolases"/>
    <property type="match status" value="1"/>
</dbReference>
<keyword evidence="2" id="KW-0472">Membrane</keyword>
<dbReference type="GO" id="GO:0055088">
    <property type="term" value="P:lipid homeostasis"/>
    <property type="evidence" value="ECO:0007669"/>
    <property type="project" value="TreeGrafter"/>
</dbReference>
<feature type="transmembrane region" description="Helical" evidence="2">
    <location>
        <begin position="5"/>
        <end position="27"/>
    </location>
</feature>